<dbReference type="AlphaFoldDB" id="A0A6C0HC21"/>
<dbReference type="EMBL" id="MN739925">
    <property type="protein sequence ID" value="QHT77994.1"/>
    <property type="molecule type" value="Genomic_DNA"/>
</dbReference>
<accession>A0A6C0HC21</accession>
<proteinExistence type="predicted"/>
<evidence type="ECO:0000313" key="1">
    <source>
        <dbReference type="EMBL" id="QHT77994.1"/>
    </source>
</evidence>
<sequence length="331" mass="39551">MQPEIGVYFLYVILLEGDNIGLHASTETDMEKVKIEFEIMNDFAKLHKPIAVTDMVEIGQDFALIDLNVKKYMKEYGIQRVRGGSYSMVILPTYLKFTLELELKTLSNYAEEYLEKTKGIFDIEEYQNEEYLKKELQKYMLSKNKYELCKYIKDENGELYEIHKETLIKELEWVIEKIHFIQSVNKDLQIYETTNGIRLFKNMTTGDMMSTHAYFELSQENKMKYQYIINKIKGIIQIYFKLYQDDEDVITKYKYHKTIVDENVFKVSHYIDANYIEELIKNTELFVYSIINRLDEFEFDLSTYPPNFETNIKNKIYFLQNKHSALSEFDI</sequence>
<organism evidence="1">
    <name type="scientific">viral metagenome</name>
    <dbReference type="NCBI Taxonomy" id="1070528"/>
    <lineage>
        <taxon>unclassified sequences</taxon>
        <taxon>metagenomes</taxon>
        <taxon>organismal metagenomes</taxon>
    </lineage>
</organism>
<name>A0A6C0HC21_9ZZZZ</name>
<protein>
    <submittedName>
        <fullName evidence="1">Uncharacterized protein</fullName>
    </submittedName>
</protein>
<reference evidence="1" key="1">
    <citation type="journal article" date="2020" name="Nature">
        <title>Giant virus diversity and host interactions through global metagenomics.</title>
        <authorList>
            <person name="Schulz F."/>
            <person name="Roux S."/>
            <person name="Paez-Espino D."/>
            <person name="Jungbluth S."/>
            <person name="Walsh D.A."/>
            <person name="Denef V.J."/>
            <person name="McMahon K.D."/>
            <person name="Konstantinidis K.T."/>
            <person name="Eloe-Fadrosh E.A."/>
            <person name="Kyrpides N.C."/>
            <person name="Woyke T."/>
        </authorList>
    </citation>
    <scope>NUCLEOTIDE SEQUENCE</scope>
    <source>
        <strain evidence="1">GVMAG-M-3300023179-90</strain>
    </source>
</reference>